<dbReference type="PANTHER" id="PTHR43289">
    <property type="entry name" value="MITOGEN-ACTIVATED PROTEIN KINASE KINASE KINASE 20-RELATED"/>
    <property type="match status" value="1"/>
</dbReference>
<name>A0A6J4Q834_9ACTN</name>
<protein>
    <recommendedName>
        <fullName evidence="1">non-specific serine/threonine protein kinase</fullName>
        <ecNumber evidence="1">2.7.11.1</ecNumber>
    </recommendedName>
</protein>
<dbReference type="Pfam" id="PF00069">
    <property type="entry name" value="Pkinase"/>
    <property type="match status" value="1"/>
</dbReference>
<feature type="compositionally biased region" description="Pro residues" evidence="10">
    <location>
        <begin position="507"/>
        <end position="523"/>
    </location>
</feature>
<sequence>MQEITTINGRYVTSELLGGGGMAQVFLARDGVLERDVAVKVLREQYAEDEEFVERFRREALGVASLSHPNVVQVYDRGVSEDGRYYIAMEYVPGGTLKDRIVRHGPLPPDTALAVAVQAAEALGAAHERGLIHRDVKPQNVLVTASGDVKVADFGIARAAAADVISATSVVLGTARYMSPEQAMGREVGPPSDLYSLGVVLYEMLTGEVPFAADTPVATSMKHVNDPPRPPREIREEIPEEINAVVLKLLAKDPGARYASAAALVTDLGRAAGGLAPAGQTGREAQTAPLRPAPGVPVSGGRGPRRRLARLLVPLALLALVGAVGWGLLAGPNVGDILGSLEGVPNRARAGAEKIDRAVSPSDVKVPDVEELDEAAARKRLDEAGLGTAVESRRSEEESAGQVLEQSVPAGKKVEEGSRILLAISSGPGEQQGSAPETASDNQPRDTGEDGGPGDPPNPEDYGGAGSDVDTATPSPEPAPSAAPDAGQGVDEAPPASPEPSSREEPAPAPASPEPASPEPASPEPASVAPSSPEPSSPGPASPEPASPAPSSPGPSEPLDSSAPPSSPGPSSVEASPTGSPSPEDG</sequence>
<keyword evidence="2 14" id="KW-0723">Serine/threonine-protein kinase</keyword>
<dbReference type="SUPFAM" id="SSF56112">
    <property type="entry name" value="Protein kinase-like (PK-like)"/>
    <property type="match status" value="1"/>
</dbReference>
<dbReference type="PROSITE" id="PS50011">
    <property type="entry name" value="PROTEIN_KINASE_DOM"/>
    <property type="match status" value="1"/>
</dbReference>
<dbReference type="PROSITE" id="PS00107">
    <property type="entry name" value="PROTEIN_KINASE_ATP"/>
    <property type="match status" value="1"/>
</dbReference>
<feature type="domain" description="Protein kinase" evidence="12">
    <location>
        <begin position="11"/>
        <end position="269"/>
    </location>
</feature>
<dbReference type="SMART" id="SM00740">
    <property type="entry name" value="PASTA"/>
    <property type="match status" value="1"/>
</dbReference>
<dbReference type="InterPro" id="IPR011009">
    <property type="entry name" value="Kinase-like_dom_sf"/>
</dbReference>
<keyword evidence="6 9" id="KW-0067">ATP-binding</keyword>
<evidence type="ECO:0000256" key="3">
    <source>
        <dbReference type="ARBA" id="ARBA00022679"/>
    </source>
</evidence>
<keyword evidence="11" id="KW-0472">Membrane</keyword>
<dbReference type="SMART" id="SM00220">
    <property type="entry name" value="S_TKc"/>
    <property type="match status" value="1"/>
</dbReference>
<evidence type="ECO:0000256" key="9">
    <source>
        <dbReference type="PROSITE-ProRule" id="PRU10141"/>
    </source>
</evidence>
<dbReference type="PROSITE" id="PS00108">
    <property type="entry name" value="PROTEIN_KINASE_ST"/>
    <property type="match status" value="1"/>
</dbReference>
<dbReference type="FunFam" id="3.30.200.20:FF:000035">
    <property type="entry name" value="Serine/threonine protein kinase Stk1"/>
    <property type="match status" value="1"/>
</dbReference>
<evidence type="ECO:0000256" key="1">
    <source>
        <dbReference type="ARBA" id="ARBA00012513"/>
    </source>
</evidence>
<dbReference type="CDD" id="cd06577">
    <property type="entry name" value="PASTA_pknB"/>
    <property type="match status" value="1"/>
</dbReference>
<dbReference type="GO" id="GO:0045717">
    <property type="term" value="P:negative regulation of fatty acid biosynthetic process"/>
    <property type="evidence" value="ECO:0007669"/>
    <property type="project" value="UniProtKB-ARBA"/>
</dbReference>
<proteinExistence type="predicted"/>
<dbReference type="CDD" id="cd14014">
    <property type="entry name" value="STKc_PknB_like"/>
    <property type="match status" value="1"/>
</dbReference>
<dbReference type="Gene3D" id="1.10.510.10">
    <property type="entry name" value="Transferase(Phosphotransferase) domain 1"/>
    <property type="match status" value="1"/>
</dbReference>
<evidence type="ECO:0000259" key="12">
    <source>
        <dbReference type="PROSITE" id="PS50011"/>
    </source>
</evidence>
<feature type="compositionally biased region" description="Pro residues" evidence="10">
    <location>
        <begin position="532"/>
        <end position="556"/>
    </location>
</feature>
<dbReference type="Pfam" id="PF03793">
    <property type="entry name" value="PASTA"/>
    <property type="match status" value="1"/>
</dbReference>
<feature type="region of interest" description="Disordered" evidence="10">
    <location>
        <begin position="276"/>
        <end position="303"/>
    </location>
</feature>
<dbReference type="GO" id="GO:0005524">
    <property type="term" value="F:ATP binding"/>
    <property type="evidence" value="ECO:0007669"/>
    <property type="project" value="UniProtKB-UniRule"/>
</dbReference>
<evidence type="ECO:0000256" key="4">
    <source>
        <dbReference type="ARBA" id="ARBA00022741"/>
    </source>
</evidence>
<feature type="region of interest" description="Disordered" evidence="10">
    <location>
        <begin position="387"/>
        <end position="412"/>
    </location>
</feature>
<feature type="transmembrane region" description="Helical" evidence="11">
    <location>
        <begin position="311"/>
        <end position="329"/>
    </location>
</feature>
<dbReference type="GO" id="GO:0004674">
    <property type="term" value="F:protein serine/threonine kinase activity"/>
    <property type="evidence" value="ECO:0007669"/>
    <property type="project" value="UniProtKB-KW"/>
</dbReference>
<dbReference type="Gene3D" id="3.30.10.20">
    <property type="match status" value="1"/>
</dbReference>
<gene>
    <name evidence="14" type="ORF">AVDCRST_MAG22-3277</name>
</gene>
<evidence type="ECO:0000259" key="13">
    <source>
        <dbReference type="PROSITE" id="PS51178"/>
    </source>
</evidence>
<keyword evidence="5 14" id="KW-0418">Kinase</keyword>
<dbReference type="EMBL" id="CADCUV010000154">
    <property type="protein sequence ID" value="CAA9430899.1"/>
    <property type="molecule type" value="Genomic_DNA"/>
</dbReference>
<dbReference type="FunFam" id="1.10.510.10:FF:000021">
    <property type="entry name" value="Serine/threonine protein kinase"/>
    <property type="match status" value="1"/>
</dbReference>
<dbReference type="InterPro" id="IPR017441">
    <property type="entry name" value="Protein_kinase_ATP_BS"/>
</dbReference>
<evidence type="ECO:0000256" key="2">
    <source>
        <dbReference type="ARBA" id="ARBA00022527"/>
    </source>
</evidence>
<dbReference type="InterPro" id="IPR000719">
    <property type="entry name" value="Prot_kinase_dom"/>
</dbReference>
<comment type="catalytic activity">
    <reaction evidence="7">
        <text>L-threonyl-[protein] + ATP = O-phospho-L-threonyl-[protein] + ADP + H(+)</text>
        <dbReference type="Rhea" id="RHEA:46608"/>
        <dbReference type="Rhea" id="RHEA-COMP:11060"/>
        <dbReference type="Rhea" id="RHEA-COMP:11605"/>
        <dbReference type="ChEBI" id="CHEBI:15378"/>
        <dbReference type="ChEBI" id="CHEBI:30013"/>
        <dbReference type="ChEBI" id="CHEBI:30616"/>
        <dbReference type="ChEBI" id="CHEBI:61977"/>
        <dbReference type="ChEBI" id="CHEBI:456216"/>
        <dbReference type="EC" id="2.7.11.1"/>
    </reaction>
</comment>
<dbReference type="EC" id="2.7.11.1" evidence="1"/>
<evidence type="ECO:0000256" key="11">
    <source>
        <dbReference type="SAM" id="Phobius"/>
    </source>
</evidence>
<evidence type="ECO:0000256" key="10">
    <source>
        <dbReference type="SAM" id="MobiDB-lite"/>
    </source>
</evidence>
<dbReference type="PANTHER" id="PTHR43289:SF34">
    <property type="entry name" value="SERINE_THREONINE-PROTEIN KINASE YBDM-RELATED"/>
    <property type="match status" value="1"/>
</dbReference>
<dbReference type="InterPro" id="IPR008271">
    <property type="entry name" value="Ser/Thr_kinase_AS"/>
</dbReference>
<evidence type="ECO:0000256" key="5">
    <source>
        <dbReference type="ARBA" id="ARBA00022777"/>
    </source>
</evidence>
<feature type="compositionally biased region" description="Polar residues" evidence="10">
    <location>
        <begin position="428"/>
        <end position="442"/>
    </location>
</feature>
<comment type="catalytic activity">
    <reaction evidence="8">
        <text>L-seryl-[protein] + ATP = O-phospho-L-seryl-[protein] + ADP + H(+)</text>
        <dbReference type="Rhea" id="RHEA:17989"/>
        <dbReference type="Rhea" id="RHEA-COMP:9863"/>
        <dbReference type="Rhea" id="RHEA-COMP:11604"/>
        <dbReference type="ChEBI" id="CHEBI:15378"/>
        <dbReference type="ChEBI" id="CHEBI:29999"/>
        <dbReference type="ChEBI" id="CHEBI:30616"/>
        <dbReference type="ChEBI" id="CHEBI:83421"/>
        <dbReference type="ChEBI" id="CHEBI:456216"/>
        <dbReference type="EC" id="2.7.11.1"/>
    </reaction>
</comment>
<dbReference type="InterPro" id="IPR005543">
    <property type="entry name" value="PASTA_dom"/>
</dbReference>
<feature type="domain" description="PASTA" evidence="13">
    <location>
        <begin position="360"/>
        <end position="426"/>
    </location>
</feature>
<keyword evidence="4 9" id="KW-0547">Nucleotide-binding</keyword>
<dbReference type="PROSITE" id="PS51178">
    <property type="entry name" value="PASTA"/>
    <property type="match status" value="1"/>
</dbReference>
<keyword evidence="11" id="KW-0812">Transmembrane</keyword>
<feature type="compositionally biased region" description="Low complexity" evidence="10">
    <location>
        <begin position="557"/>
        <end position="577"/>
    </location>
</feature>
<keyword evidence="3" id="KW-0808">Transferase</keyword>
<reference evidence="14" key="1">
    <citation type="submission" date="2020-02" db="EMBL/GenBank/DDBJ databases">
        <authorList>
            <person name="Meier V. D."/>
        </authorList>
    </citation>
    <scope>NUCLEOTIDE SEQUENCE</scope>
    <source>
        <strain evidence="14">AVDCRST_MAG22</strain>
    </source>
</reference>
<feature type="binding site" evidence="9">
    <location>
        <position position="40"/>
    </location>
    <ligand>
        <name>ATP</name>
        <dbReference type="ChEBI" id="CHEBI:30616"/>
    </ligand>
</feature>
<accession>A0A6J4Q834</accession>
<keyword evidence="11" id="KW-1133">Transmembrane helix</keyword>
<dbReference type="Gene3D" id="3.30.200.20">
    <property type="entry name" value="Phosphorylase Kinase, domain 1"/>
    <property type="match status" value="1"/>
</dbReference>
<evidence type="ECO:0000313" key="14">
    <source>
        <dbReference type="EMBL" id="CAA9430899.1"/>
    </source>
</evidence>
<feature type="region of interest" description="Disordered" evidence="10">
    <location>
        <begin position="424"/>
        <end position="586"/>
    </location>
</feature>
<evidence type="ECO:0000256" key="7">
    <source>
        <dbReference type="ARBA" id="ARBA00047899"/>
    </source>
</evidence>
<dbReference type="AlphaFoldDB" id="A0A6J4Q834"/>
<organism evidence="14">
    <name type="scientific">uncultured Rubrobacteraceae bacterium</name>
    <dbReference type="NCBI Taxonomy" id="349277"/>
    <lineage>
        <taxon>Bacteria</taxon>
        <taxon>Bacillati</taxon>
        <taxon>Actinomycetota</taxon>
        <taxon>Rubrobacteria</taxon>
        <taxon>Rubrobacterales</taxon>
        <taxon>Rubrobacteraceae</taxon>
        <taxon>environmental samples</taxon>
    </lineage>
</organism>
<evidence type="ECO:0000256" key="6">
    <source>
        <dbReference type="ARBA" id="ARBA00022840"/>
    </source>
</evidence>
<evidence type="ECO:0000256" key="8">
    <source>
        <dbReference type="ARBA" id="ARBA00048679"/>
    </source>
</evidence>